<organism evidence="4 5">
    <name type="scientific">Lucilia cuprina</name>
    <name type="common">Green bottle fly</name>
    <name type="synonym">Australian sheep blowfly</name>
    <dbReference type="NCBI Taxonomy" id="7375"/>
    <lineage>
        <taxon>Eukaryota</taxon>
        <taxon>Metazoa</taxon>
        <taxon>Ecdysozoa</taxon>
        <taxon>Arthropoda</taxon>
        <taxon>Hexapoda</taxon>
        <taxon>Insecta</taxon>
        <taxon>Pterygota</taxon>
        <taxon>Neoptera</taxon>
        <taxon>Endopterygota</taxon>
        <taxon>Diptera</taxon>
        <taxon>Brachycera</taxon>
        <taxon>Muscomorpha</taxon>
        <taxon>Oestroidea</taxon>
        <taxon>Calliphoridae</taxon>
        <taxon>Luciliinae</taxon>
        <taxon>Lucilia</taxon>
    </lineage>
</organism>
<evidence type="ECO:0000256" key="1">
    <source>
        <dbReference type="ARBA" id="ARBA00005736"/>
    </source>
</evidence>
<dbReference type="GO" id="GO:0000379">
    <property type="term" value="P:tRNA-type intron splice site recognition and cleavage"/>
    <property type="evidence" value="ECO:0007669"/>
    <property type="project" value="TreeGrafter"/>
</dbReference>
<dbReference type="PANTHER" id="PTHR21027:SF1">
    <property type="entry name" value="TRNA-SPLICING ENDONUCLEASE SUBUNIT SEN54"/>
    <property type="match status" value="1"/>
</dbReference>
<sequence length="423" mass="50006">MEEDSKEILKITQEIVKIIPKTKYLSPTELTTLRNQEISTSTAGLKRTKVENTPEEQNELENLYDNLQMQLSRPRIERLAGRAVGVWDSVKQLVRVERKDGKFGNFGFSIEGELYLEYYEAMFLLEVNRLQLEYNSKIMSIEQAYLLLMGEQHSPKYNEYLVYSNLTRIGYILVKHQNKHFQTQQINNEADCVWAVLEAELQNDTVADYVKKTPYYAKVKHRFEAVKNKIKNQTKEDLEKEENDKLANTSTNMNFGLKIKPNLKRKAQAEECQNEWLTAKRHCNYALKVFQRSLVDFLKEEDEYKQFKEIFEKFDLVPLKMNEKKEFEEEDKEDEDVTATELECEELKAKYPINFDVYLHNEGFRKSSPHLPNFRVIILQTEQKFPSHNEIFLTHRQQLNPVPLLIVSVNDSKQMQAFLYYFS</sequence>
<dbReference type="InterPro" id="IPR024337">
    <property type="entry name" value="tRNA_splic_suSen54"/>
</dbReference>
<dbReference type="EMBL" id="JRES01001550">
    <property type="protein sequence ID" value="KNC22103.1"/>
    <property type="molecule type" value="Genomic_DNA"/>
</dbReference>
<protein>
    <recommendedName>
        <fullName evidence="3">tRNA-splicing endonuclease subunit Sen54 N-terminal domain-containing protein</fullName>
    </recommendedName>
</protein>
<evidence type="ECO:0000259" key="3">
    <source>
        <dbReference type="Pfam" id="PF12928"/>
    </source>
</evidence>
<dbReference type="OMA" id="KFENFGY"/>
<comment type="similarity">
    <text evidence="1">Belongs to the SEN54 family.</text>
</comment>
<evidence type="ECO:0000256" key="2">
    <source>
        <dbReference type="ARBA" id="ARBA00022694"/>
    </source>
</evidence>
<dbReference type="OrthoDB" id="408683at2759"/>
<proteinExistence type="inferred from homology"/>
<dbReference type="PANTHER" id="PTHR21027">
    <property type="entry name" value="TRNA-SPLICING ENDONUCLEASE SUBUNIT SEN54"/>
    <property type="match status" value="1"/>
</dbReference>
<evidence type="ECO:0000313" key="4">
    <source>
        <dbReference type="EMBL" id="KNC22103.1"/>
    </source>
</evidence>
<dbReference type="Proteomes" id="UP000037069">
    <property type="component" value="Unassembled WGS sequence"/>
</dbReference>
<accession>A0A0L0BQ48</accession>
<comment type="caution">
    <text evidence="4">The sequence shown here is derived from an EMBL/GenBank/DDBJ whole genome shotgun (WGS) entry which is preliminary data.</text>
</comment>
<dbReference type="AlphaFoldDB" id="A0A0L0BQ48"/>
<dbReference type="Pfam" id="PF12928">
    <property type="entry name" value="tRNA_int_end_N2"/>
    <property type="match status" value="1"/>
</dbReference>
<dbReference type="InterPro" id="IPR024336">
    <property type="entry name" value="tRNA_splic_suSen54_N"/>
</dbReference>
<reference evidence="4 5" key="1">
    <citation type="journal article" date="2015" name="Nat. Commun.">
        <title>Lucilia cuprina genome unlocks parasitic fly biology to underpin future interventions.</title>
        <authorList>
            <person name="Anstead C.A."/>
            <person name="Korhonen P.K."/>
            <person name="Young N.D."/>
            <person name="Hall R.S."/>
            <person name="Jex A.R."/>
            <person name="Murali S.C."/>
            <person name="Hughes D.S."/>
            <person name="Lee S.F."/>
            <person name="Perry T."/>
            <person name="Stroehlein A.J."/>
            <person name="Ansell B.R."/>
            <person name="Breugelmans B."/>
            <person name="Hofmann A."/>
            <person name="Qu J."/>
            <person name="Dugan S."/>
            <person name="Lee S.L."/>
            <person name="Chao H."/>
            <person name="Dinh H."/>
            <person name="Han Y."/>
            <person name="Doddapaneni H.V."/>
            <person name="Worley K.C."/>
            <person name="Muzny D.M."/>
            <person name="Ioannidis P."/>
            <person name="Waterhouse R.M."/>
            <person name="Zdobnov E.M."/>
            <person name="James P.J."/>
            <person name="Bagnall N.H."/>
            <person name="Kotze A.C."/>
            <person name="Gibbs R.A."/>
            <person name="Richards S."/>
            <person name="Batterham P."/>
            <person name="Gasser R.B."/>
        </authorList>
    </citation>
    <scope>NUCLEOTIDE SEQUENCE [LARGE SCALE GENOMIC DNA]</scope>
    <source>
        <strain evidence="4 5">LS</strain>
        <tissue evidence="4">Full body</tissue>
    </source>
</reference>
<keyword evidence="2" id="KW-0819">tRNA processing</keyword>
<evidence type="ECO:0000313" key="5">
    <source>
        <dbReference type="Proteomes" id="UP000037069"/>
    </source>
</evidence>
<feature type="domain" description="tRNA-splicing endonuclease subunit Sen54 N-terminal" evidence="3">
    <location>
        <begin position="71"/>
        <end position="133"/>
    </location>
</feature>
<gene>
    <name evidence="4" type="ORF">FF38_13540</name>
</gene>
<dbReference type="GO" id="GO:0000214">
    <property type="term" value="C:tRNA-intron endonuclease complex"/>
    <property type="evidence" value="ECO:0007669"/>
    <property type="project" value="TreeGrafter"/>
</dbReference>
<dbReference type="STRING" id="7375.A0A0L0BQ48"/>
<name>A0A0L0BQ48_LUCCU</name>
<keyword evidence="5" id="KW-1185">Reference proteome</keyword>